<dbReference type="AlphaFoldDB" id="A0A367EFT2"/>
<keyword evidence="2" id="KW-1185">Reference proteome</keyword>
<comment type="caution">
    <text evidence="1">The sequence shown here is derived from an EMBL/GenBank/DDBJ whole genome shotgun (WGS) entry which is preliminary data.</text>
</comment>
<sequence length="214" mass="23645">MINGTTVKAHTGSTKFGTYKVVTGVIREYVRRDIGPNHYTLDVVIIDAEGVEYVTGKGRIIERVEPVAPAKPEPVAPAKPELVSTGAGPEPKGIEFEQVTCGRCAGMGRRSDRGWGPNHKGICYRCHGACVVDTANGYRARMAFYKMRDARLGATWGELADGEVFKYEGRWYAKGDHPSLILLPGTLVHRHHGATTRKMWREIAQRYKGATLTF</sequence>
<dbReference type="RefSeq" id="WP_114016650.1">
    <property type="nucleotide sequence ID" value="NZ_QOIM01000037.1"/>
</dbReference>
<evidence type="ECO:0000313" key="2">
    <source>
        <dbReference type="Proteomes" id="UP000253507"/>
    </source>
</evidence>
<evidence type="ECO:0000313" key="1">
    <source>
        <dbReference type="EMBL" id="RCG16956.1"/>
    </source>
</evidence>
<proteinExistence type="predicted"/>
<name>A0A367EFT2_9ACTN</name>
<reference evidence="1 2" key="1">
    <citation type="submission" date="2018-06" db="EMBL/GenBank/DDBJ databases">
        <title>Streptomyces reniochalinae sp. nov. and Streptomyces diacarnus sp. nov. from marine sponges.</title>
        <authorList>
            <person name="Li L."/>
        </authorList>
    </citation>
    <scope>NUCLEOTIDE SEQUENCE [LARGE SCALE GENOMIC DNA]</scope>
    <source>
        <strain evidence="1 2">LHW50302</strain>
    </source>
</reference>
<organism evidence="1 2">
    <name type="scientific">Streptomyces reniochalinae</name>
    <dbReference type="NCBI Taxonomy" id="2250578"/>
    <lineage>
        <taxon>Bacteria</taxon>
        <taxon>Bacillati</taxon>
        <taxon>Actinomycetota</taxon>
        <taxon>Actinomycetes</taxon>
        <taxon>Kitasatosporales</taxon>
        <taxon>Streptomycetaceae</taxon>
        <taxon>Streptomyces</taxon>
    </lineage>
</organism>
<gene>
    <name evidence="1" type="ORF">DQ392_17920</name>
</gene>
<protein>
    <submittedName>
        <fullName evidence="1">Uncharacterized protein</fullName>
    </submittedName>
</protein>
<dbReference type="EMBL" id="QOIM01000037">
    <property type="protein sequence ID" value="RCG16956.1"/>
    <property type="molecule type" value="Genomic_DNA"/>
</dbReference>
<dbReference type="OrthoDB" id="9958842at2"/>
<accession>A0A367EFT2</accession>
<dbReference type="Proteomes" id="UP000253507">
    <property type="component" value="Unassembled WGS sequence"/>
</dbReference>